<dbReference type="EMBL" id="JOJR01001556">
    <property type="protein sequence ID" value="RCN30437.1"/>
    <property type="molecule type" value="Genomic_DNA"/>
</dbReference>
<dbReference type="AlphaFoldDB" id="A0A368FJU7"/>
<dbReference type="GO" id="GO:0004364">
    <property type="term" value="F:glutathione transferase activity"/>
    <property type="evidence" value="ECO:0007669"/>
    <property type="project" value="TreeGrafter"/>
</dbReference>
<name>A0A368FJU7_ANCCA</name>
<protein>
    <recommendedName>
        <fullName evidence="1">GST N-terminal domain-containing protein</fullName>
    </recommendedName>
</protein>
<dbReference type="OrthoDB" id="414243at2759"/>
<dbReference type="PROSITE" id="PS50404">
    <property type="entry name" value="GST_NTER"/>
    <property type="match status" value="1"/>
</dbReference>
<proteinExistence type="predicted"/>
<dbReference type="InterPro" id="IPR050213">
    <property type="entry name" value="GST_superfamily"/>
</dbReference>
<reference evidence="2 3" key="1">
    <citation type="submission" date="2014-10" db="EMBL/GenBank/DDBJ databases">
        <title>Draft genome of the hookworm Ancylostoma caninum.</title>
        <authorList>
            <person name="Mitreva M."/>
        </authorList>
    </citation>
    <scope>NUCLEOTIDE SEQUENCE [LARGE SCALE GENOMIC DNA]</scope>
    <source>
        <strain evidence="2 3">Baltimore</strain>
    </source>
</reference>
<accession>A0A368FJU7</accession>
<dbReference type="InterPro" id="IPR036249">
    <property type="entry name" value="Thioredoxin-like_sf"/>
</dbReference>
<organism evidence="2 3">
    <name type="scientific">Ancylostoma caninum</name>
    <name type="common">Dog hookworm</name>
    <dbReference type="NCBI Taxonomy" id="29170"/>
    <lineage>
        <taxon>Eukaryota</taxon>
        <taxon>Metazoa</taxon>
        <taxon>Ecdysozoa</taxon>
        <taxon>Nematoda</taxon>
        <taxon>Chromadorea</taxon>
        <taxon>Rhabditida</taxon>
        <taxon>Rhabditina</taxon>
        <taxon>Rhabditomorpha</taxon>
        <taxon>Strongyloidea</taxon>
        <taxon>Ancylostomatidae</taxon>
        <taxon>Ancylostomatinae</taxon>
        <taxon>Ancylostoma</taxon>
    </lineage>
</organism>
<keyword evidence="3" id="KW-1185">Reference proteome</keyword>
<dbReference type="STRING" id="29170.A0A368FJU7"/>
<dbReference type="PANTHER" id="PTHR11571:SF150">
    <property type="entry name" value="GLUTATHIONE S-TRANSFERASE"/>
    <property type="match status" value="1"/>
</dbReference>
<dbReference type="SUPFAM" id="SSF52833">
    <property type="entry name" value="Thioredoxin-like"/>
    <property type="match status" value="1"/>
</dbReference>
<dbReference type="InterPro" id="IPR004045">
    <property type="entry name" value="Glutathione_S-Trfase_N"/>
</dbReference>
<dbReference type="PANTHER" id="PTHR11571">
    <property type="entry name" value="GLUTATHIONE S-TRANSFERASE"/>
    <property type="match status" value="1"/>
</dbReference>
<gene>
    <name evidence="2" type="ORF">ANCCAN_23793</name>
</gene>
<comment type="caution">
    <text evidence="2">The sequence shown here is derived from an EMBL/GenBank/DDBJ whole genome shotgun (WGS) entry which is preliminary data.</text>
</comment>
<evidence type="ECO:0000313" key="3">
    <source>
        <dbReference type="Proteomes" id="UP000252519"/>
    </source>
</evidence>
<sequence length="60" mass="7338">MNDQKHSYKLHYFDIRGRGEPIRLIFEYYGVKYDDNRIPMEDWPSVKETSFRAIFSNCEM</sequence>
<evidence type="ECO:0000313" key="2">
    <source>
        <dbReference type="EMBL" id="RCN30437.1"/>
    </source>
</evidence>
<dbReference type="CDD" id="cd03039">
    <property type="entry name" value="GST_N_Sigma_like"/>
    <property type="match status" value="1"/>
</dbReference>
<dbReference type="Proteomes" id="UP000252519">
    <property type="component" value="Unassembled WGS sequence"/>
</dbReference>
<evidence type="ECO:0000259" key="1">
    <source>
        <dbReference type="PROSITE" id="PS50404"/>
    </source>
</evidence>
<feature type="domain" description="GST N-terminal" evidence="1">
    <location>
        <begin position="6"/>
        <end position="60"/>
    </location>
</feature>
<dbReference type="Gene3D" id="1.20.1050.130">
    <property type="match status" value="1"/>
</dbReference>
<dbReference type="GO" id="GO:0006749">
    <property type="term" value="P:glutathione metabolic process"/>
    <property type="evidence" value="ECO:0007669"/>
    <property type="project" value="TreeGrafter"/>
</dbReference>